<accession>A0A0A9GRJ6</accession>
<dbReference type="EMBL" id="GBRH01170111">
    <property type="protein sequence ID" value="JAE27785.1"/>
    <property type="molecule type" value="Transcribed_RNA"/>
</dbReference>
<protein>
    <recommendedName>
        <fullName evidence="2">Reverse transcriptase domain-containing protein</fullName>
    </recommendedName>
</protein>
<dbReference type="PANTHER" id="PTHR33116:SF87">
    <property type="entry name" value="OS01G0158850 PROTEIN"/>
    <property type="match status" value="1"/>
</dbReference>
<dbReference type="AlphaFoldDB" id="A0A0A9GRJ6"/>
<reference evidence="1" key="1">
    <citation type="submission" date="2014-09" db="EMBL/GenBank/DDBJ databases">
        <authorList>
            <person name="Magalhaes I.L.F."/>
            <person name="Oliveira U."/>
            <person name="Santos F.R."/>
            <person name="Vidigal T.H.D.A."/>
            <person name="Brescovit A.D."/>
            <person name="Santos A.J."/>
        </authorList>
    </citation>
    <scope>NUCLEOTIDE SEQUENCE</scope>
    <source>
        <tissue evidence="1">Shoot tissue taken approximately 20 cm above the soil surface</tissue>
    </source>
</reference>
<sequence length="133" mass="15020">MIQKAQSNGLVTGLIPHLFESGIAVLQYADDTILCLQHDCEKANNMKLLLYLYELMSGLKINFQKSEVIVLGGNNVIAQQYADLFHCQVGSFPIKYLGVPISPSRLYVVDWEMVDQKVMHMSMFLLPKTVIKN</sequence>
<organism evidence="1">
    <name type="scientific">Arundo donax</name>
    <name type="common">Giant reed</name>
    <name type="synonym">Donax arundinaceus</name>
    <dbReference type="NCBI Taxonomy" id="35708"/>
    <lineage>
        <taxon>Eukaryota</taxon>
        <taxon>Viridiplantae</taxon>
        <taxon>Streptophyta</taxon>
        <taxon>Embryophyta</taxon>
        <taxon>Tracheophyta</taxon>
        <taxon>Spermatophyta</taxon>
        <taxon>Magnoliopsida</taxon>
        <taxon>Liliopsida</taxon>
        <taxon>Poales</taxon>
        <taxon>Poaceae</taxon>
        <taxon>PACMAD clade</taxon>
        <taxon>Arundinoideae</taxon>
        <taxon>Arundineae</taxon>
        <taxon>Arundo</taxon>
    </lineage>
</organism>
<proteinExistence type="predicted"/>
<evidence type="ECO:0008006" key="2">
    <source>
        <dbReference type="Google" id="ProtNLM"/>
    </source>
</evidence>
<dbReference type="PANTHER" id="PTHR33116">
    <property type="entry name" value="REVERSE TRANSCRIPTASE ZINC-BINDING DOMAIN-CONTAINING PROTEIN-RELATED-RELATED"/>
    <property type="match status" value="1"/>
</dbReference>
<evidence type="ECO:0000313" key="1">
    <source>
        <dbReference type="EMBL" id="JAE27785.1"/>
    </source>
</evidence>
<name>A0A0A9GRJ6_ARUDO</name>
<reference evidence="1" key="2">
    <citation type="journal article" date="2015" name="Data Brief">
        <title>Shoot transcriptome of the giant reed, Arundo donax.</title>
        <authorList>
            <person name="Barrero R.A."/>
            <person name="Guerrero F.D."/>
            <person name="Moolhuijzen P."/>
            <person name="Goolsby J.A."/>
            <person name="Tidwell J."/>
            <person name="Bellgard S.E."/>
            <person name="Bellgard M.I."/>
        </authorList>
    </citation>
    <scope>NUCLEOTIDE SEQUENCE</scope>
    <source>
        <tissue evidence="1">Shoot tissue taken approximately 20 cm above the soil surface</tissue>
    </source>
</reference>